<dbReference type="InterPro" id="IPR035907">
    <property type="entry name" value="Hppk_sf"/>
</dbReference>
<organism evidence="10">
    <name type="scientific">Nakamurella sp. A5-74</name>
    <dbReference type="NCBI Taxonomy" id="3158264"/>
    <lineage>
        <taxon>Bacteria</taxon>
        <taxon>Bacillati</taxon>
        <taxon>Actinomycetota</taxon>
        <taxon>Actinomycetes</taxon>
        <taxon>Nakamurellales</taxon>
        <taxon>Nakamurellaceae</taxon>
        <taxon>Nakamurella</taxon>
    </lineage>
</organism>
<comment type="catalytic activity">
    <reaction evidence="1">
        <text>6-hydroxymethyl-7,8-dihydropterin + ATP = (7,8-dihydropterin-6-yl)methyl diphosphate + AMP + H(+)</text>
        <dbReference type="Rhea" id="RHEA:11412"/>
        <dbReference type="ChEBI" id="CHEBI:15378"/>
        <dbReference type="ChEBI" id="CHEBI:30616"/>
        <dbReference type="ChEBI" id="CHEBI:44841"/>
        <dbReference type="ChEBI" id="CHEBI:72950"/>
        <dbReference type="ChEBI" id="CHEBI:456215"/>
        <dbReference type="EC" id="2.7.6.3"/>
    </reaction>
</comment>
<evidence type="ECO:0000313" key="10">
    <source>
        <dbReference type="EMBL" id="XCG64733.1"/>
    </source>
</evidence>
<sequence>MSDAVLSLGSNIGDSRHFLADAVEQLGVEVRAVSSLYRTPPWGGVDQDDFLNIAVLCTSSQDAADDPHFWLRRCHELEETAGRTREVRWGPRTLDADVVVVGELEFSDATLTIPHPLAHERAFVLVPWAEIDPAAELPGHGPIEQLIVGLDVSDIERVGQLR</sequence>
<reference evidence="10" key="1">
    <citation type="submission" date="2024-05" db="EMBL/GenBank/DDBJ databases">
        <authorList>
            <person name="Cai S.Y."/>
            <person name="Jin L.M."/>
            <person name="Li H.R."/>
        </authorList>
    </citation>
    <scope>NUCLEOTIDE SEQUENCE</scope>
    <source>
        <strain evidence="10">A5-74</strain>
    </source>
</reference>
<dbReference type="EMBL" id="CP159218">
    <property type="protein sequence ID" value="XCG64733.1"/>
    <property type="molecule type" value="Genomic_DNA"/>
</dbReference>
<evidence type="ECO:0000256" key="8">
    <source>
        <dbReference type="ARBA" id="ARBA00022909"/>
    </source>
</evidence>
<keyword evidence="4 10" id="KW-0808">Transferase</keyword>
<evidence type="ECO:0000256" key="1">
    <source>
        <dbReference type="ARBA" id="ARBA00000198"/>
    </source>
</evidence>
<dbReference type="CDD" id="cd00483">
    <property type="entry name" value="HPPK"/>
    <property type="match status" value="1"/>
</dbReference>
<dbReference type="RefSeq" id="WP_353650345.1">
    <property type="nucleotide sequence ID" value="NZ_CP159218.1"/>
</dbReference>
<dbReference type="PANTHER" id="PTHR43071">
    <property type="entry name" value="2-AMINO-4-HYDROXY-6-HYDROXYMETHYLDIHYDROPTERIDINE PYROPHOSPHOKINASE"/>
    <property type="match status" value="1"/>
</dbReference>
<feature type="domain" description="7,8-dihydro-6-hydroxymethylpterin-pyrophosphokinase" evidence="9">
    <location>
        <begin position="5"/>
        <end position="133"/>
    </location>
</feature>
<gene>
    <name evidence="10" type="primary">folK</name>
    <name evidence="10" type="ORF">ABLG96_05295</name>
</gene>
<dbReference type="Pfam" id="PF01288">
    <property type="entry name" value="HPPK"/>
    <property type="match status" value="1"/>
</dbReference>
<protein>
    <recommendedName>
        <fullName evidence="3">2-amino-4-hydroxy-6-hydroxymethyldihydropteridine diphosphokinase</fullName>
        <ecNumber evidence="3">2.7.6.3</ecNumber>
    </recommendedName>
</protein>
<dbReference type="GO" id="GO:0016301">
    <property type="term" value="F:kinase activity"/>
    <property type="evidence" value="ECO:0007669"/>
    <property type="project" value="UniProtKB-KW"/>
</dbReference>
<evidence type="ECO:0000259" key="9">
    <source>
        <dbReference type="Pfam" id="PF01288"/>
    </source>
</evidence>
<keyword evidence="6" id="KW-0418">Kinase</keyword>
<evidence type="ECO:0000256" key="3">
    <source>
        <dbReference type="ARBA" id="ARBA00013253"/>
    </source>
</evidence>
<evidence type="ECO:0000256" key="2">
    <source>
        <dbReference type="ARBA" id="ARBA00005051"/>
    </source>
</evidence>
<dbReference type="SUPFAM" id="SSF55083">
    <property type="entry name" value="6-hydroxymethyl-7,8-dihydropterin pyrophosphokinase, HPPK"/>
    <property type="match status" value="1"/>
</dbReference>
<dbReference type="AlphaFoldDB" id="A0AAU8DTE6"/>
<evidence type="ECO:0000256" key="4">
    <source>
        <dbReference type="ARBA" id="ARBA00022679"/>
    </source>
</evidence>
<dbReference type="PANTHER" id="PTHR43071:SF1">
    <property type="entry name" value="2-AMINO-4-HYDROXY-6-HYDROXYMETHYLDIHYDROPTERIDINE PYROPHOSPHOKINASE"/>
    <property type="match status" value="1"/>
</dbReference>
<dbReference type="InterPro" id="IPR000550">
    <property type="entry name" value="Hppk"/>
</dbReference>
<name>A0AAU8DTE6_9ACTN</name>
<proteinExistence type="predicted"/>
<comment type="pathway">
    <text evidence="2">Cofactor biosynthesis; tetrahydrofolate biosynthesis; 2-amino-4-hydroxy-6-hydroxymethyl-7,8-dihydropteridine diphosphate from 7,8-dihydroneopterin triphosphate: step 4/4.</text>
</comment>
<dbReference type="NCBIfam" id="TIGR01498">
    <property type="entry name" value="folK"/>
    <property type="match status" value="1"/>
</dbReference>
<dbReference type="EC" id="2.7.6.3" evidence="3"/>
<evidence type="ECO:0000256" key="6">
    <source>
        <dbReference type="ARBA" id="ARBA00022777"/>
    </source>
</evidence>
<accession>A0AAU8DTE6</accession>
<dbReference type="GO" id="GO:0005524">
    <property type="term" value="F:ATP binding"/>
    <property type="evidence" value="ECO:0007669"/>
    <property type="project" value="UniProtKB-KW"/>
</dbReference>
<dbReference type="GO" id="GO:0003848">
    <property type="term" value="F:2-amino-4-hydroxy-6-hydroxymethyldihydropteridine diphosphokinase activity"/>
    <property type="evidence" value="ECO:0007669"/>
    <property type="project" value="UniProtKB-EC"/>
</dbReference>
<keyword evidence="7" id="KW-0067">ATP-binding</keyword>
<keyword evidence="5" id="KW-0547">Nucleotide-binding</keyword>
<evidence type="ECO:0000256" key="7">
    <source>
        <dbReference type="ARBA" id="ARBA00022840"/>
    </source>
</evidence>
<evidence type="ECO:0000256" key="5">
    <source>
        <dbReference type="ARBA" id="ARBA00022741"/>
    </source>
</evidence>
<keyword evidence="8" id="KW-0289">Folate biosynthesis</keyword>
<dbReference type="GO" id="GO:0046656">
    <property type="term" value="P:folic acid biosynthetic process"/>
    <property type="evidence" value="ECO:0007669"/>
    <property type="project" value="UniProtKB-KW"/>
</dbReference>
<dbReference type="Gene3D" id="3.30.70.560">
    <property type="entry name" value="7,8-Dihydro-6-hydroxymethylpterin-pyrophosphokinase HPPK"/>
    <property type="match status" value="1"/>
</dbReference>